<dbReference type="NCBIfam" id="TIGR01901">
    <property type="entry name" value="adhes_NPXG"/>
    <property type="match status" value="1"/>
</dbReference>
<reference evidence="8" key="1">
    <citation type="submission" date="2018-02" db="EMBL/GenBank/DDBJ databases">
        <title>Glaesserella australis sp. nov., isolated from the lungs of pigs.</title>
        <authorList>
            <person name="Turni C."/>
            <person name="Christensen H."/>
        </authorList>
    </citation>
    <scope>NUCLEOTIDE SEQUENCE [LARGE SCALE GENOMIC DNA]</scope>
    <source>
        <strain evidence="8">HS4635</strain>
    </source>
</reference>
<dbReference type="InterPro" id="IPR010069">
    <property type="entry name" value="CdiA_FHA1_rpt"/>
</dbReference>
<dbReference type="GO" id="GO:0003824">
    <property type="term" value="F:catalytic activity"/>
    <property type="evidence" value="ECO:0007669"/>
    <property type="project" value="UniProtKB-ARBA"/>
</dbReference>
<dbReference type="Pfam" id="PF04829">
    <property type="entry name" value="PT-VENN"/>
    <property type="match status" value="1"/>
</dbReference>
<name>A0A328C3N3_9PAST</name>
<dbReference type="SUPFAM" id="SSF51126">
    <property type="entry name" value="Pectin lyase-like"/>
    <property type="match status" value="1"/>
</dbReference>
<feature type="domain" description="Filamentous haemagglutinin FhaB/tRNA nuclease CdiA-like TPS" evidence="6">
    <location>
        <begin position="89"/>
        <end position="209"/>
    </location>
</feature>
<dbReference type="Pfam" id="PF13018">
    <property type="entry name" value="ESPR"/>
    <property type="match status" value="1"/>
</dbReference>
<sequence>MNKKCFRVIFSKTLQRLVVTSELAKSEGKSTEQSAFSLSQIFAQIRPLTFSLYCALGFVAFSDSALANLIIQADKSAPKNQQPIVLQTANGLPQVNIQTPNDKGLSHNKYSKFDVDTKGAILNNSRTNVQTQQGGWVQGNPYLAKGEAKVILNEVNSSDPSILKGYVEVAGKKADVIIANPSGLHCEGCGIINSDRATLTTGKPQIKNGHLDSFVVEKGKVKVSGKGLDNSRVDYTEVIARETEVNAGIWSKKEAKVVTGKNTVKRSDSPKDLQIIHTNQPLATESQPQFAIDVGELGGMYSGKIHLIGTEHGVGVRNAGHIGASADTLHIDSQGRIVNKGTLNAHHTVQLTGTKGIENRGKIENRQGNITLNTASDIQQNGSIVARSGHIHKTANQAINQQGETVAKGHITYKAPTVTTSTSSLIASGVEVKDSAQGEVRTLEPQSAQGKSITVTTTGKTTLQGKNVASGNINVSSSEADLDHSHTSAHAVNVNASQGKIQANNATLIAHTELVLTTPTSLETQYSDVKAEKITTKQRSLNTKGATWEQTGTGELKLDVADTLHNSGGTFKTQGDLTVNAQGVDNQQGRLIAKGKLTVNTERGKLDSTQGLLVAEKDVTINSGELMNDSGLIQSSQNVTINTHGQALSNQHTLTEAQDKGIVALGQLNIQSSNFSNQQGRVVSGGNQQFSATNVNNDQGLVYTQQNLALNAQNLTNHHGTLNASQQATLALTGNLSQTAGTVEAERLNVSVGTLNSTAQSVIFADTFNITTALGFNNQDSRVVAKRDGYILTGSVLNNTRGTLGSQQGDMMIDTQGHRLLNKNGTLAAAKNITVTSGELHNQQGVISAQNVALETNNQALYNQNTLTNQKEKGIIAQQTLVLNAGVLNNDNGLILSYDKNKVTGSALTNHGGAILAASQLDLNSNDLSQQAGLVSANILNMVVDHIQSHHQSEISGQQVNLQAQTFDNQESKLIARQQVTLDVKQELKNQQGMIASLGDKLMIQAHQSTLNNEKGIVAVENGTLQLEAGALDNHQGAIQANVATLNVQNTLNNRNTLANETQGIVATDLTLNAALVDNQGGRITGRNKASLQAETLKNQSGEILTAQDNTLNTHHLDNQAGTIASVAANLSITTQSVLNNQQGKLSAKDRLVLNTKGIANQEGNITSSHQLQLNTAQHALDNQKGVIFATQQANIDAGELNNSQGLIRADSDLVINTHQHAIDNRHTQSQQQGIVSLGNVSLLGLTQLLNQQGKVYAEKALDIDVQQQTHNQQGLIKSNHTFTLNTATLDNQAGNISAKTGVITAQNIDNRAISENGSLIYGEYLTLNVAQLDNQGTKATGKTPSQGIQGADITLRTTALNNQQGGIYSSNHTSMTIEQRLDNQQGELLSGNTLSIQNGGHLMVDNQDGVIQGHHAIDLTAKGLVSQGLVKTEGDLSVSLKDSFTLNKAFEVGNNLTFKTEGDFTNNIEQAVKNKITIAANHIVNNLNAELSANETTLNSNSLTNRGLIDGNKTLINSTKVTNIGTGRIYGDHLSFRANTIENLAETLNGETKAGTIAARERLDFGVDKLTNRDHALILSLGNMAIGGDLDAQGYAIGQAGFVDNGSATIEVLGGADINTIRLLNHDLYLKTGIRTNKAYFKEYTPEASSDIYFGSGGENSQGWLDWNNNNRHDRNAYFRFNNGTSVGSPTWFQKFYTRTTNTTTLEYQDPAKILIGGTLSFLGEKLTNDSSQLLIGQKLRLGDQLFDRNIDNSSLTTVDTHLENIDLLGEIHRLDQGETSTLVSKRKRRGTKKVWAHYTENINHNFNRTLPIETFGFQLVLNTIGTPISSTASLDSKPQAKDVQLDTVSVTTATAEQLGKITVPQTQLGGKTFTEITLTPEINRDEVVNSGQVIAKLHQVVEGDTVPDLANLTMPMVKTHLADVRLPEASLYKINPDAPNGYLVETDPKFTDRKQWLSSDYMFEQLRYNHDNVHKRLGDGFYEQRLINEQINQLTGRRYIEGYNNDLAQYRALMNSGVQYAKQFNLAVGVGLTAKQMSELTTDMVWLVNKEITLADGRKITALVPQVYLVARDSDISSRGAVISANQIVGNVDELNNSGVIAGRDLTRIHSNQLENQGTILGETVDLSAQQNLINLGGRIEAVKSLSLSAGKNLEISSTLSSAESADGNFARTVLDRLASVKVSGEGGQLNLQSAGNLTVKEAQLESQGRLNANAGDALHITTLTTQNKAHYNGDADNYYRLDQKAEVGSTLTGKEGISLVANHDVTLRQAEVSSEVGKVLIGSKAGDIVVEAGQAEEQLATSVKSTSSGFLSKTTTVSRHFHDNSNAVASNVDGQAVSLIAQQGNISVKGSNVVAEQDLMLAAKENVSIVSGVNTHYQEDYSKTTKSGLMGSGGIGFTIGNKKETTEQDLTQESAASSQVGSLKGNTTIQAGNHYQQTGSIVTSQAGDVDIFAQTANISTARSDYESNYKYTMEQKGITIALTGAVAAAIQAVDSTVKSAKAVGSSKNNRVNAMAAANAGFEALRAAEQLQGVAQAVSNGSATGGAVGVSITYGQQKTEQTQHSEGNTAEKSQVNAGGKVHIQATGKGDQSHLTIEGADISGQGGTHLKADGDVNILAADENHLERTKNKSSGFNVGVAIQFGNGIAAGITAGGNVAKGYGNGESQAWVASQVGDKNSHTTIESGKDTNVIGSQVKGKRVEVSAENLNIESLQDTAKYEGKQESASGQVTVGYGVSAGGSYSKSKVNSNYASVKTQAGIYAGDEGYDIDVKDHTELTGGLITSTEQAETEQRNRVSTGTLNATDIENHASYKGSSIGVSGSVAMNFDTPLGNSENGIAQSNKQAVNEKGEKIYLDSQGNETTEVKTGDQANQAKLATGLASLTSGVNIGYGSDGDSQHSQTKSGINTTNIDIRDSQVQFEKTGRTVDETRTQLKTDITTENAETRSGALNNNFDKARVQKELDYQVKATSEFQSITLAQIDKKANEHTEKLKQEADHQMHIGNVQEAERLKQEAENWEVGGKYRQVLSAVTNGIGLALGGAPTEGIVAGAVSPYVNTEIKKATEGNDMANILAHGVWGAIEAATQGRNALGGATAAMAGEAGAKVLSNVLYGQDNPKNLTNEQKETVSSLSQQLAGIASGATSLATGSNSVTVAQNATAGMGIAKNAVENNYLSKQDWIDYKREISACGNNQECIKEVKDEFSDINRANSENLKAACRLGGSSKACVEHTKAAQEGFDYARTNIQFDGSGWMASVMNTNKKEAKSEPSQGLLGSEIISGIEKTLSDPNIRSRLENDPVTKSNLEKSIDQAAKAVRTEKSNAYEFSARMEYPNIAGLSNNYSVFGQELGLEPVIPEYYIYSVLGAGKIGKSLFDLSSPSTRLIVGANGVVSAGSQYVTNGEISLKDTAKDMAEAYITKDFSFKTYTAWNLGAGFLEGSLENAKWQDGRLQGFSVENGLERASAKTVTSTLGYGLGKGVESTLNKNINTYGNSLRTEPIRAGSPISRFVEPSLMPVGVGNVVDSSISKFSEYQFNNLKLSNEVKK</sequence>
<keyword evidence="8" id="KW-1185">Reference proteome</keyword>
<evidence type="ECO:0000256" key="1">
    <source>
        <dbReference type="ARBA" id="ARBA00004219"/>
    </source>
</evidence>
<dbReference type="InterPro" id="IPR025157">
    <property type="entry name" value="Hemagglutinin_rpt"/>
</dbReference>
<evidence type="ECO:0000256" key="5">
    <source>
        <dbReference type="ARBA" id="ARBA00024043"/>
    </source>
</evidence>
<protein>
    <submittedName>
        <fullName evidence="7">Hemagglutinin</fullName>
    </submittedName>
</protein>
<comment type="similarity">
    <text evidence="5">In the N-terminal section; belongs to the CdiA toxin family.</text>
</comment>
<dbReference type="InterPro" id="IPR008619">
    <property type="entry name" value="Filamentous_hemagglutn_rpt"/>
</dbReference>
<organism evidence="7 8">
    <name type="scientific">Glaesserella australis</name>
    <dbReference type="NCBI Taxonomy" id="2094024"/>
    <lineage>
        <taxon>Bacteria</taxon>
        <taxon>Pseudomonadati</taxon>
        <taxon>Pseudomonadota</taxon>
        <taxon>Gammaproteobacteria</taxon>
        <taxon>Pasteurellales</taxon>
        <taxon>Pasteurellaceae</taxon>
        <taxon>Glaesserella</taxon>
    </lineage>
</organism>
<dbReference type="GO" id="GO:0090729">
    <property type="term" value="F:toxin activity"/>
    <property type="evidence" value="ECO:0007669"/>
    <property type="project" value="UniProtKB-KW"/>
</dbReference>
<dbReference type="InterPro" id="IPR008638">
    <property type="entry name" value="FhaB/CdiA-like_TPS"/>
</dbReference>
<dbReference type="EMBL" id="PTPX01000001">
    <property type="protein sequence ID" value="RAL19892.1"/>
    <property type="molecule type" value="Genomic_DNA"/>
</dbReference>
<comment type="caution">
    <text evidence="7">The sequence shown here is derived from an EMBL/GenBank/DDBJ whole genome shotgun (WGS) entry which is preliminary data.</text>
</comment>
<dbReference type="InterPro" id="IPR012334">
    <property type="entry name" value="Pectin_lyas_fold"/>
</dbReference>
<dbReference type="RefSeq" id="WP_111748934.1">
    <property type="nucleotide sequence ID" value="NZ_PTPX01000001.1"/>
</dbReference>
<dbReference type="Gene3D" id="2.160.20.10">
    <property type="entry name" value="Single-stranded right-handed beta-helix, Pectin lyase-like"/>
    <property type="match status" value="1"/>
</dbReference>
<dbReference type="Proteomes" id="UP000248689">
    <property type="component" value="Unassembled WGS sequence"/>
</dbReference>
<evidence type="ECO:0000256" key="2">
    <source>
        <dbReference type="ARBA" id="ARBA00022656"/>
    </source>
</evidence>
<evidence type="ECO:0000313" key="8">
    <source>
        <dbReference type="Proteomes" id="UP000248689"/>
    </source>
</evidence>
<dbReference type="InterPro" id="IPR024973">
    <property type="entry name" value="ESPR"/>
</dbReference>
<proteinExistence type="inferred from homology"/>
<keyword evidence="3" id="KW-1266">Target cell cytoplasm</keyword>
<dbReference type="SMART" id="SM00912">
    <property type="entry name" value="Haemagg_act"/>
    <property type="match status" value="1"/>
</dbReference>
<evidence type="ECO:0000256" key="4">
    <source>
        <dbReference type="ARBA" id="ARBA00023026"/>
    </source>
</evidence>
<dbReference type="NCBIfam" id="TIGR01731">
    <property type="entry name" value="fil_hemag_20aa"/>
    <property type="match status" value="18"/>
</dbReference>
<dbReference type="InterPro" id="IPR006914">
    <property type="entry name" value="VENN_dom"/>
</dbReference>
<accession>A0A328C3N3</accession>
<comment type="subcellular location">
    <subcellularLocation>
        <location evidence="1">Target cell</location>
        <location evidence="1">Target cell cytoplasm</location>
    </subcellularLocation>
</comment>
<dbReference type="InterPro" id="IPR011050">
    <property type="entry name" value="Pectin_lyase_fold/virulence"/>
</dbReference>
<gene>
    <name evidence="7" type="ORF">C5N92_00520</name>
</gene>
<dbReference type="Pfam" id="PF13332">
    <property type="entry name" value="Fil_haemagg_2"/>
    <property type="match status" value="2"/>
</dbReference>
<evidence type="ECO:0000259" key="6">
    <source>
        <dbReference type="SMART" id="SM00912"/>
    </source>
</evidence>
<evidence type="ECO:0000256" key="3">
    <source>
        <dbReference type="ARBA" id="ARBA00022913"/>
    </source>
</evidence>
<keyword evidence="4" id="KW-0843">Virulence</keyword>
<keyword evidence="2" id="KW-0800">Toxin</keyword>
<dbReference type="Pfam" id="PF05594">
    <property type="entry name" value="Fil_haemagg"/>
    <property type="match status" value="10"/>
</dbReference>
<evidence type="ECO:0000313" key="7">
    <source>
        <dbReference type="EMBL" id="RAL19892.1"/>
    </source>
</evidence>
<dbReference type="Pfam" id="PF05860">
    <property type="entry name" value="TPS"/>
    <property type="match status" value="1"/>
</dbReference>
<dbReference type="OrthoDB" id="2664633at2"/>